<dbReference type="KEGG" id="rst:ATY39_17035"/>
<name>A0A143HGT8_9BACL</name>
<keyword evidence="1" id="KW-0812">Transmembrane</keyword>
<accession>A0A143HGT8</accession>
<keyword evidence="1" id="KW-1133">Transmembrane helix</keyword>
<dbReference type="Proteomes" id="UP000076021">
    <property type="component" value="Chromosome"/>
</dbReference>
<feature type="transmembrane region" description="Helical" evidence="1">
    <location>
        <begin position="29"/>
        <end position="47"/>
    </location>
</feature>
<keyword evidence="3" id="KW-1185">Reference proteome</keyword>
<evidence type="ECO:0000313" key="2">
    <source>
        <dbReference type="EMBL" id="AMX00935.1"/>
    </source>
</evidence>
<evidence type="ECO:0000256" key="1">
    <source>
        <dbReference type="SAM" id="Phobius"/>
    </source>
</evidence>
<protein>
    <submittedName>
        <fullName evidence="2">Uncharacterized protein</fullName>
    </submittedName>
</protein>
<reference evidence="2 3" key="1">
    <citation type="journal article" date="2016" name="Genome Announc.">
        <title>Whole-Genome Sequence of Rummeliibacillus stabekisii Strain PP9 Isolated from Antarctic Soil.</title>
        <authorList>
            <person name="da Mota F.F."/>
            <person name="Vollu R.E."/>
            <person name="Jurelevicius D."/>
            <person name="Seldin L."/>
        </authorList>
    </citation>
    <scope>NUCLEOTIDE SEQUENCE [LARGE SCALE GENOMIC DNA]</scope>
    <source>
        <strain evidence="2 3">PP9</strain>
    </source>
</reference>
<dbReference type="AlphaFoldDB" id="A0A143HGT8"/>
<dbReference type="EMBL" id="CP014806">
    <property type="protein sequence ID" value="AMX00935.1"/>
    <property type="molecule type" value="Genomic_DNA"/>
</dbReference>
<sequence>MEKITFFIFNIILAFILFFDFFVRGSKLIFAFLLILLIVVLLLNYYFCKNEKFRWTIGKKQEALVEALIATCMMVLIVIFYLLGGRSQHGVDPTGYVIWILYLLTLGKFFKDYKENIQEWNNE</sequence>
<proteinExistence type="predicted"/>
<evidence type="ECO:0000313" key="3">
    <source>
        <dbReference type="Proteomes" id="UP000076021"/>
    </source>
</evidence>
<feature type="transmembrane region" description="Helical" evidence="1">
    <location>
        <begin position="94"/>
        <end position="110"/>
    </location>
</feature>
<gene>
    <name evidence="2" type="ORF">ATY39_17035</name>
</gene>
<keyword evidence="1" id="KW-0472">Membrane</keyword>
<feature type="transmembrane region" description="Helical" evidence="1">
    <location>
        <begin position="7"/>
        <end position="23"/>
    </location>
</feature>
<reference evidence="3" key="2">
    <citation type="submission" date="2016-03" db="EMBL/GenBank/DDBJ databases">
        <authorList>
            <person name="Seldin L."/>
        </authorList>
    </citation>
    <scope>NUCLEOTIDE SEQUENCE [LARGE SCALE GENOMIC DNA]</scope>
    <source>
        <strain evidence="3">PP9</strain>
    </source>
</reference>
<feature type="transmembrane region" description="Helical" evidence="1">
    <location>
        <begin position="63"/>
        <end position="82"/>
    </location>
</feature>
<dbReference type="OrthoDB" id="2456659at2"/>
<dbReference type="RefSeq" id="WP_066791778.1">
    <property type="nucleotide sequence ID" value="NZ_CP014806.1"/>
</dbReference>
<organism evidence="2 3">
    <name type="scientific">Rummeliibacillus stabekisii</name>
    <dbReference type="NCBI Taxonomy" id="241244"/>
    <lineage>
        <taxon>Bacteria</taxon>
        <taxon>Bacillati</taxon>
        <taxon>Bacillota</taxon>
        <taxon>Bacilli</taxon>
        <taxon>Bacillales</taxon>
        <taxon>Caryophanaceae</taxon>
        <taxon>Rummeliibacillus</taxon>
    </lineage>
</organism>